<dbReference type="Gene3D" id="3.10.105.10">
    <property type="entry name" value="Dipeptide-binding Protein, Domain 3"/>
    <property type="match status" value="1"/>
</dbReference>
<evidence type="ECO:0000313" key="5">
    <source>
        <dbReference type="EMBL" id="VBB44148.1"/>
    </source>
</evidence>
<dbReference type="InterPro" id="IPR000914">
    <property type="entry name" value="SBP_5_dom"/>
</dbReference>
<accession>A0A653A864</accession>
<proteinExistence type="inferred from homology"/>
<name>A0A653A864_UNCDX</name>
<dbReference type="PANTHER" id="PTHR30290:SF9">
    <property type="entry name" value="OLIGOPEPTIDE-BINDING PROTEIN APPA"/>
    <property type="match status" value="1"/>
</dbReference>
<evidence type="ECO:0000256" key="1">
    <source>
        <dbReference type="ARBA" id="ARBA00005695"/>
    </source>
</evidence>
<dbReference type="SUPFAM" id="SSF53850">
    <property type="entry name" value="Periplasmic binding protein-like II"/>
    <property type="match status" value="2"/>
</dbReference>
<dbReference type="InterPro" id="IPR039424">
    <property type="entry name" value="SBP_5"/>
</dbReference>
<dbReference type="GO" id="GO:0015833">
    <property type="term" value="P:peptide transport"/>
    <property type="evidence" value="ECO:0007669"/>
    <property type="project" value="TreeGrafter"/>
</dbReference>
<sequence>MTVKRLLLWVPLALMLFLVQAYFWVPSYEEQTRGNPERLESFITGSIGDASILNPILSADSASSEINALVFEGLLDRDEELRLRGRLAESWEIREEAWFYLNPAASETGGADGAEVVARLIKARGGLLDLPPEVAESLAHIQGVEVLPARTFTETRKVRQGSGEGEETGIELTVHAPERIRLSLDRVDPEIFDRLRTVLGEEVFAPFQSAGLVQASAPIEEALLVRLAEELLPQTEHNPIVTFRLRPGVRFHDGHPVTARDVRFTYDAIMDPRNLSPRVSDYEPVKSVEVPDPLTVRIVYKRLYSPALASWGMGILPEHLLNAEALKREAAERGMDPEAFSMRQSRFNRRPVGCGPFVFKEWRSDQHIELTRFEDYWEGAPNYRRYVYRVIPDLLTQEMEFYAGTVDNYAVQPHQVERLSRDPRFQSFSGVSFGYTYIAYNLRREPFNDARVRRALGMAIDVEKIIRFVLYGQGERITGPFVKQTDFYDHSIEPLPYDPEAALALLAEAGWRRGPEGWLEKGGRRLQFTLITNGGNDTRKAILAIAQDAWKQIGIDVRTDILEWSVFIEERVNKQDFDALVLGWSMGVDPDLFQIWHSSQTKPFHLNFAGFANEAADDLILRIRETYDHDRQVRYCNDLHAIIAEEQPYTFLYVGKWTAILDQRIVIQRTDASGDRVYERIKPTKTGSYTFHFNRWIKLPHVPDFAAEG</sequence>
<dbReference type="Gene3D" id="3.40.190.10">
    <property type="entry name" value="Periplasmic binding protein-like II"/>
    <property type="match status" value="2"/>
</dbReference>
<evidence type="ECO:0000256" key="2">
    <source>
        <dbReference type="ARBA" id="ARBA00022448"/>
    </source>
</evidence>
<dbReference type="GO" id="GO:0030288">
    <property type="term" value="C:outer membrane-bounded periplasmic space"/>
    <property type="evidence" value="ECO:0007669"/>
    <property type="project" value="UniProtKB-ARBA"/>
</dbReference>
<keyword evidence="2" id="KW-0813">Transport</keyword>
<gene>
    <name evidence="5" type="ORF">TRIP_B330320</name>
</gene>
<dbReference type="GO" id="GO:1904680">
    <property type="term" value="F:peptide transmembrane transporter activity"/>
    <property type="evidence" value="ECO:0007669"/>
    <property type="project" value="TreeGrafter"/>
</dbReference>
<dbReference type="InterPro" id="IPR030678">
    <property type="entry name" value="Peptide/Ni-bd"/>
</dbReference>
<feature type="domain" description="Solute-binding protein family 5" evidence="4">
    <location>
        <begin position="227"/>
        <end position="598"/>
    </location>
</feature>
<dbReference type="Gene3D" id="3.90.76.10">
    <property type="entry name" value="Dipeptide-binding Protein, Domain 1"/>
    <property type="match status" value="1"/>
</dbReference>
<reference evidence="5" key="1">
    <citation type="submission" date="2018-07" db="EMBL/GenBank/DDBJ databases">
        <authorList>
            <consortium name="Genoscope - CEA"/>
            <person name="William W."/>
        </authorList>
    </citation>
    <scope>NUCLEOTIDE SEQUENCE</scope>
    <source>
        <strain evidence="5">IK1</strain>
    </source>
</reference>
<evidence type="ECO:0000256" key="3">
    <source>
        <dbReference type="ARBA" id="ARBA00022729"/>
    </source>
</evidence>
<dbReference type="GO" id="GO:0043190">
    <property type="term" value="C:ATP-binding cassette (ABC) transporter complex"/>
    <property type="evidence" value="ECO:0007669"/>
    <property type="project" value="InterPro"/>
</dbReference>
<evidence type="ECO:0000259" key="4">
    <source>
        <dbReference type="Pfam" id="PF00496"/>
    </source>
</evidence>
<dbReference type="AlphaFoldDB" id="A0A653A864"/>
<comment type="similarity">
    <text evidence="1">Belongs to the bacterial solute-binding protein 5 family.</text>
</comment>
<dbReference type="PIRSF" id="PIRSF002741">
    <property type="entry name" value="MppA"/>
    <property type="match status" value="1"/>
</dbReference>
<keyword evidence="3" id="KW-0732">Signal</keyword>
<protein>
    <submittedName>
        <fullName evidence="5">Putative oligopeptide ABC transporter, oligopeptide-binding protein AppA</fullName>
    </submittedName>
</protein>
<dbReference type="PANTHER" id="PTHR30290">
    <property type="entry name" value="PERIPLASMIC BINDING COMPONENT OF ABC TRANSPORTER"/>
    <property type="match status" value="1"/>
</dbReference>
<dbReference type="Pfam" id="PF00496">
    <property type="entry name" value="SBP_bac_5"/>
    <property type="match status" value="1"/>
</dbReference>
<organism evidence="5">
    <name type="scientific">Uncultured Desulfatiglans sp</name>
    <dbReference type="NCBI Taxonomy" id="1748965"/>
    <lineage>
        <taxon>Bacteria</taxon>
        <taxon>Pseudomonadati</taxon>
        <taxon>Thermodesulfobacteriota</taxon>
        <taxon>Desulfobacteria</taxon>
        <taxon>Desulfatiglandales</taxon>
        <taxon>Desulfatiglandaceae</taxon>
        <taxon>Desulfatiglans</taxon>
        <taxon>environmental samples</taxon>
    </lineage>
</organism>
<dbReference type="EMBL" id="UPXX01000027">
    <property type="protein sequence ID" value="VBB44148.1"/>
    <property type="molecule type" value="Genomic_DNA"/>
</dbReference>